<evidence type="ECO:0000313" key="2">
    <source>
        <dbReference type="Proteomes" id="UP000518266"/>
    </source>
</evidence>
<reference evidence="1 2" key="1">
    <citation type="submission" date="2020-03" db="EMBL/GenBank/DDBJ databases">
        <title>Dissostichus mawsoni Genome sequencing and assembly.</title>
        <authorList>
            <person name="Park H."/>
        </authorList>
    </citation>
    <scope>NUCLEOTIDE SEQUENCE [LARGE SCALE GENOMIC DNA]</scope>
    <source>
        <strain evidence="1">DM0001</strain>
        <tissue evidence="1">Muscle</tissue>
    </source>
</reference>
<accession>A0A7J5XKN5</accession>
<organism evidence="1 2">
    <name type="scientific">Dissostichus mawsoni</name>
    <name type="common">Antarctic cod</name>
    <dbReference type="NCBI Taxonomy" id="36200"/>
    <lineage>
        <taxon>Eukaryota</taxon>
        <taxon>Metazoa</taxon>
        <taxon>Chordata</taxon>
        <taxon>Craniata</taxon>
        <taxon>Vertebrata</taxon>
        <taxon>Euteleostomi</taxon>
        <taxon>Actinopterygii</taxon>
        <taxon>Neopterygii</taxon>
        <taxon>Teleostei</taxon>
        <taxon>Neoteleostei</taxon>
        <taxon>Acanthomorphata</taxon>
        <taxon>Eupercaria</taxon>
        <taxon>Perciformes</taxon>
        <taxon>Notothenioidei</taxon>
        <taxon>Nototheniidae</taxon>
        <taxon>Dissostichus</taxon>
    </lineage>
</organism>
<dbReference type="AlphaFoldDB" id="A0A7J5XKN5"/>
<evidence type="ECO:0000313" key="1">
    <source>
        <dbReference type="EMBL" id="KAF3837646.1"/>
    </source>
</evidence>
<dbReference type="Proteomes" id="UP000518266">
    <property type="component" value="Unassembled WGS sequence"/>
</dbReference>
<name>A0A7J5XKN5_DISMA</name>
<comment type="caution">
    <text evidence="1">The sequence shown here is derived from an EMBL/GenBank/DDBJ whole genome shotgun (WGS) entry which is preliminary data.</text>
</comment>
<protein>
    <submittedName>
        <fullName evidence="1">Uncharacterized protein</fullName>
    </submittedName>
</protein>
<sequence>MLVTKAPELLPAVTDDTLKLDVSKNWSEMRILSSKANQLIEENKRNKEINDLAAAMRDPNFGKWVQKR</sequence>
<gene>
    <name evidence="1" type="ORF">F7725_009414</name>
</gene>
<keyword evidence="2" id="KW-1185">Reference proteome</keyword>
<proteinExistence type="predicted"/>
<dbReference type="EMBL" id="JAAKFY010000022">
    <property type="protein sequence ID" value="KAF3837646.1"/>
    <property type="molecule type" value="Genomic_DNA"/>
</dbReference>